<dbReference type="InterPro" id="IPR042099">
    <property type="entry name" value="ANL_N_sf"/>
</dbReference>
<sequence>MIIEDFSVETVEVAGHPIQTFKNRFRTIWEMFSRCAATFENEIFLIEGQTRLTFRQTAELAACMAARLEKVGAAKGDHVGILMENSLRFVISFWAIQKLGATSVVFNTRLAPAELERQLRFSDLKILLTSPLLSPKLQEIDSASLAFRQIVLGDNWQDELPKRDGAHSQDGIAEDDTALVLFTSGTAGTPKGVMITHRNIITSALKAMHITSQYSGLEESGAQTMLMVAPLFHVLALQEQLMSALILGRSCILVPSFNPWEVVELLSRERVNVLAGTPTMYWLLLNKTPVRDAKLDSVRIITYGGAPMPPDLLKQIRESFPGVICLNGYGLTEASVISTLHDRFSEVHPTSVGQPNLCSEVRIVDLLDGKELGPNAVGELAVRGALVSKGYYKLPEETARVYRDGWFHTGDMAYRDEDGFLFIVGRTREMINRGGENVYPVEVENVLHLHPKILDVAVFGLPDPVMGSAVACAVILRPDVETIGVDEIREFCAGHLADYKMPRKVFLVPDLPRNPGGKIMKSKLVEQFRETASPDKQ</sequence>
<dbReference type="GO" id="GO:0016878">
    <property type="term" value="F:acid-thiol ligase activity"/>
    <property type="evidence" value="ECO:0007669"/>
    <property type="project" value="UniProtKB-ARBA"/>
</dbReference>
<proteinExistence type="predicted"/>
<evidence type="ECO:0000313" key="3">
    <source>
        <dbReference type="EMBL" id="RJP23290.1"/>
    </source>
</evidence>
<dbReference type="EMBL" id="QZKU01000047">
    <property type="protein sequence ID" value="RJP23290.1"/>
    <property type="molecule type" value="Genomic_DNA"/>
</dbReference>
<dbReference type="Pfam" id="PF13193">
    <property type="entry name" value="AMP-binding_C"/>
    <property type="match status" value="1"/>
</dbReference>
<dbReference type="PANTHER" id="PTHR43767:SF1">
    <property type="entry name" value="NONRIBOSOMAL PEPTIDE SYNTHASE PES1 (EUROFUNG)-RELATED"/>
    <property type="match status" value="1"/>
</dbReference>
<comment type="caution">
    <text evidence="3">The sequence shown here is derived from an EMBL/GenBank/DDBJ whole genome shotgun (WGS) entry which is preliminary data.</text>
</comment>
<dbReference type="InterPro" id="IPR025110">
    <property type="entry name" value="AMP-bd_C"/>
</dbReference>
<dbReference type="Gene3D" id="3.30.300.30">
    <property type="match status" value="1"/>
</dbReference>
<dbReference type="Gene3D" id="3.40.50.12780">
    <property type="entry name" value="N-terminal domain of ligase-like"/>
    <property type="match status" value="1"/>
</dbReference>
<feature type="domain" description="AMP-dependent synthetase/ligase" evidence="1">
    <location>
        <begin position="33"/>
        <end position="392"/>
    </location>
</feature>
<evidence type="ECO:0000259" key="2">
    <source>
        <dbReference type="Pfam" id="PF13193"/>
    </source>
</evidence>
<dbReference type="AlphaFoldDB" id="A0A3A4P1R9"/>
<reference evidence="3 4" key="1">
    <citation type="journal article" date="2017" name="ISME J.">
        <title>Energy and carbon metabolisms in a deep terrestrial subsurface fluid microbial community.</title>
        <authorList>
            <person name="Momper L."/>
            <person name="Jungbluth S.P."/>
            <person name="Lee M.D."/>
            <person name="Amend J.P."/>
        </authorList>
    </citation>
    <scope>NUCLEOTIDE SEQUENCE [LARGE SCALE GENOMIC DNA]</scope>
    <source>
        <strain evidence="3">SURF_5</strain>
    </source>
</reference>
<accession>A0A3A4P1R9</accession>
<dbReference type="PANTHER" id="PTHR43767">
    <property type="entry name" value="LONG-CHAIN-FATTY-ACID--COA LIGASE"/>
    <property type="match status" value="1"/>
</dbReference>
<evidence type="ECO:0000259" key="1">
    <source>
        <dbReference type="Pfam" id="PF00501"/>
    </source>
</evidence>
<gene>
    <name evidence="3" type="ORF">C4520_06480</name>
</gene>
<dbReference type="SUPFAM" id="SSF56801">
    <property type="entry name" value="Acetyl-CoA synthetase-like"/>
    <property type="match status" value="1"/>
</dbReference>
<name>A0A3A4P1R9_ABYX5</name>
<dbReference type="InterPro" id="IPR000873">
    <property type="entry name" value="AMP-dep_synth/lig_dom"/>
</dbReference>
<feature type="domain" description="AMP-binding enzyme C-terminal" evidence="2">
    <location>
        <begin position="442"/>
        <end position="518"/>
    </location>
</feature>
<keyword evidence="3" id="KW-0436">Ligase</keyword>
<evidence type="ECO:0000313" key="4">
    <source>
        <dbReference type="Proteomes" id="UP000265882"/>
    </source>
</evidence>
<dbReference type="InterPro" id="IPR050237">
    <property type="entry name" value="ATP-dep_AMP-bd_enzyme"/>
</dbReference>
<dbReference type="Pfam" id="PF00501">
    <property type="entry name" value="AMP-binding"/>
    <property type="match status" value="1"/>
</dbReference>
<protein>
    <submittedName>
        <fullName evidence="3">Long-chain fatty acid--CoA ligase</fullName>
    </submittedName>
</protein>
<dbReference type="Proteomes" id="UP000265882">
    <property type="component" value="Unassembled WGS sequence"/>
</dbReference>
<dbReference type="InterPro" id="IPR045851">
    <property type="entry name" value="AMP-bd_C_sf"/>
</dbReference>
<organism evidence="3 4">
    <name type="scientific">Abyssobacteria bacterium (strain SURF_5)</name>
    <dbReference type="NCBI Taxonomy" id="2093360"/>
    <lineage>
        <taxon>Bacteria</taxon>
        <taxon>Pseudomonadati</taxon>
        <taxon>Candidatus Hydrogenedentota</taxon>
        <taxon>Candidatus Abyssobacteria</taxon>
    </lineage>
</organism>